<evidence type="ECO:0000313" key="12">
    <source>
        <dbReference type="Proteomes" id="UP000221165"/>
    </source>
</evidence>
<feature type="transmembrane region" description="Helical" evidence="10">
    <location>
        <begin position="736"/>
        <end position="759"/>
    </location>
</feature>
<gene>
    <name evidence="11" type="ORF">CSUI_003439</name>
</gene>
<keyword evidence="4 10" id="KW-0812">Transmembrane</keyword>
<evidence type="ECO:0008006" key="13">
    <source>
        <dbReference type="Google" id="ProtNLM"/>
    </source>
</evidence>
<feature type="transmembrane region" description="Helical" evidence="10">
    <location>
        <begin position="430"/>
        <end position="455"/>
    </location>
</feature>
<feature type="region of interest" description="Disordered" evidence="9">
    <location>
        <begin position="1"/>
        <end position="81"/>
    </location>
</feature>
<keyword evidence="12" id="KW-1185">Reference proteome</keyword>
<dbReference type="VEuPathDB" id="ToxoDB:CSUI_003439"/>
<sequence>MTSGEEQGAPSPNEEEEDDPSDGKVYFASLTEPFVPPGQAHHHHHMPDSVLSSVHPLNDKSSPPSPFDIQEPHRSPSASLLRPLSSIQSHQAPELEAVPSSPSPAPLVLDLLFIAIFSALGTLVREGFLYFTKKTPGWGLRPLPLFDALWPNFCGSILSALFLPLPKLLSSESSRPDRKHRRRAARRKRKLRTLLNEGKGGDGFRTEEKKKKRSRTMEETVGGQQRGDIMKIEIEDENTSQDGTFTKNANKNQEERKGNEEKEKAKMDGVSKEAKERQLSPAQPTTYPAFCCLARRSQHSVLSQSVYDLHEDNRTNDMNKKASLLPYSYHDTRKKHRDDDPGSRGHLSSVSSSRSICSFFSASSVQIKEKRKSLVLPPLLASLPTGLSKGFCASLTTFSSWIFALVQAACSNENTSAERRPDTFNRFNQLIWIFLIGLAIPVFGFHLGTDAALLLQKGVLNRRRPKLWTFADVLRQSKELRVAERERGRERNLRNQDDRIEQGKEEREREEKQKGDGLRKNEKDVWERKDEEGQGHEKKIIHPQRKEERRRWRGDIIRKTTGLEGHQTQEDGRGTRREDTSIEQDVGRTDEGVKGLPSSALTSPKKSGSSLHAQRHPPQVEDNKKRENHSQEGQRSEEDSILMKEDMKEGTGGETSESSLRKKNKRRVLTTTEEDRKAILIAAGVAAGVYCLFGCLAVYDKNFSRRVFLWYPPLLSFIGGWIRFSLSRNLDVYTPYFPMGTFLSNVLASCLVAGVEIILKQNFPQCQKHASHPSSSSPHPSGKCEDTGYFITEAVIYGVCSSLSTMSTFISELSILPKRHGYRYALATVVLSFFLALAIYAPLKS</sequence>
<feature type="compositionally biased region" description="Basic and acidic residues" evidence="9">
    <location>
        <begin position="199"/>
        <end position="209"/>
    </location>
</feature>
<reference evidence="11 12" key="1">
    <citation type="journal article" date="2017" name="Int. J. Parasitol.">
        <title>The genome of the protozoan parasite Cystoisospora suis and a reverse vaccinology approach to identify vaccine candidates.</title>
        <authorList>
            <person name="Palmieri N."/>
            <person name="Shrestha A."/>
            <person name="Ruttkowski B."/>
            <person name="Beck T."/>
            <person name="Vogl C."/>
            <person name="Tomley F."/>
            <person name="Blake D.P."/>
            <person name="Joachim A."/>
        </authorList>
    </citation>
    <scope>NUCLEOTIDE SEQUENCE [LARGE SCALE GENOMIC DNA]</scope>
    <source>
        <strain evidence="11 12">Wien I</strain>
    </source>
</reference>
<dbReference type="Pfam" id="PF02537">
    <property type="entry name" value="CRCB"/>
    <property type="match status" value="1"/>
</dbReference>
<evidence type="ECO:0000256" key="3">
    <source>
        <dbReference type="ARBA" id="ARBA00022475"/>
    </source>
</evidence>
<comment type="similarity">
    <text evidence="7">Belongs to the fluoride channel Fluc/FEX (TC 1.A.43) family.</text>
</comment>
<name>A0A2C6L5G3_9APIC</name>
<keyword evidence="3" id="KW-1003">Cell membrane</keyword>
<comment type="subcellular location">
    <subcellularLocation>
        <location evidence="2">Cell membrane</location>
        <topology evidence="2">Multi-pass membrane protein</topology>
    </subcellularLocation>
</comment>
<evidence type="ECO:0000256" key="4">
    <source>
        <dbReference type="ARBA" id="ARBA00022692"/>
    </source>
</evidence>
<comment type="caution">
    <text evidence="11">The sequence shown here is derived from an EMBL/GenBank/DDBJ whole genome shotgun (WGS) entry which is preliminary data.</text>
</comment>
<dbReference type="RefSeq" id="XP_067924390.1">
    <property type="nucleotide sequence ID" value="XM_068063637.1"/>
</dbReference>
<proteinExistence type="inferred from homology"/>
<feature type="compositionally biased region" description="Polar residues" evidence="9">
    <location>
        <begin position="240"/>
        <end position="251"/>
    </location>
</feature>
<evidence type="ECO:0000256" key="10">
    <source>
        <dbReference type="SAM" id="Phobius"/>
    </source>
</evidence>
<feature type="compositionally biased region" description="Basic and acidic residues" evidence="9">
    <location>
        <begin position="485"/>
        <end position="558"/>
    </location>
</feature>
<evidence type="ECO:0000256" key="5">
    <source>
        <dbReference type="ARBA" id="ARBA00022989"/>
    </source>
</evidence>
<dbReference type="AlphaFoldDB" id="A0A2C6L5G3"/>
<dbReference type="PANTHER" id="PTHR28259">
    <property type="entry name" value="FLUORIDE EXPORT PROTEIN 1-RELATED"/>
    <property type="match status" value="1"/>
</dbReference>
<dbReference type="GO" id="GO:1903425">
    <property type="term" value="F:fluoride transmembrane transporter activity"/>
    <property type="evidence" value="ECO:0007669"/>
    <property type="project" value="TreeGrafter"/>
</dbReference>
<feature type="transmembrane region" description="Helical" evidence="10">
    <location>
        <begin position="824"/>
        <end position="843"/>
    </location>
</feature>
<organism evidence="11 12">
    <name type="scientific">Cystoisospora suis</name>
    <dbReference type="NCBI Taxonomy" id="483139"/>
    <lineage>
        <taxon>Eukaryota</taxon>
        <taxon>Sar</taxon>
        <taxon>Alveolata</taxon>
        <taxon>Apicomplexa</taxon>
        <taxon>Conoidasida</taxon>
        <taxon>Coccidia</taxon>
        <taxon>Eucoccidiorida</taxon>
        <taxon>Eimeriorina</taxon>
        <taxon>Sarcocystidae</taxon>
        <taxon>Cystoisospora</taxon>
    </lineage>
</organism>
<feature type="compositionally biased region" description="Polar residues" evidence="9">
    <location>
        <begin position="599"/>
        <end position="612"/>
    </location>
</feature>
<evidence type="ECO:0000313" key="11">
    <source>
        <dbReference type="EMBL" id="PHJ22713.1"/>
    </source>
</evidence>
<evidence type="ECO:0000256" key="8">
    <source>
        <dbReference type="ARBA" id="ARBA00035585"/>
    </source>
</evidence>
<keyword evidence="6 10" id="KW-0472">Membrane</keyword>
<dbReference type="GeneID" id="94426848"/>
<feature type="region of interest" description="Disordered" evidence="9">
    <location>
        <begin position="485"/>
        <end position="668"/>
    </location>
</feature>
<evidence type="ECO:0000256" key="6">
    <source>
        <dbReference type="ARBA" id="ARBA00023136"/>
    </source>
</evidence>
<feature type="compositionally biased region" description="Basic and acidic residues" evidence="9">
    <location>
        <begin position="252"/>
        <end position="278"/>
    </location>
</feature>
<comment type="catalytic activity">
    <reaction evidence="8">
        <text>fluoride(in) = fluoride(out)</text>
        <dbReference type="Rhea" id="RHEA:76159"/>
        <dbReference type="ChEBI" id="CHEBI:17051"/>
    </reaction>
    <physiologicalReaction direction="left-to-right" evidence="8">
        <dbReference type="Rhea" id="RHEA:76160"/>
    </physiologicalReaction>
</comment>
<feature type="compositionally biased region" description="Basic and acidic residues" evidence="9">
    <location>
        <begin position="567"/>
        <end position="593"/>
    </location>
</feature>
<dbReference type="GO" id="GO:0005886">
    <property type="term" value="C:plasma membrane"/>
    <property type="evidence" value="ECO:0007669"/>
    <property type="project" value="UniProtKB-SubCell"/>
</dbReference>
<evidence type="ECO:0000256" key="1">
    <source>
        <dbReference type="ARBA" id="ARBA00002598"/>
    </source>
</evidence>
<evidence type="ECO:0000256" key="7">
    <source>
        <dbReference type="ARBA" id="ARBA00035120"/>
    </source>
</evidence>
<feature type="transmembrane region" description="Helical" evidence="10">
    <location>
        <begin position="708"/>
        <end position="724"/>
    </location>
</feature>
<dbReference type="InterPro" id="IPR003691">
    <property type="entry name" value="FluC"/>
</dbReference>
<keyword evidence="5 10" id="KW-1133">Transmembrane helix</keyword>
<feature type="compositionally biased region" description="Basic residues" evidence="9">
    <location>
        <begin position="177"/>
        <end position="192"/>
    </location>
</feature>
<dbReference type="Proteomes" id="UP000221165">
    <property type="component" value="Unassembled WGS sequence"/>
</dbReference>
<protein>
    <recommendedName>
        <fullName evidence="13">CrcB family protein</fullName>
    </recommendedName>
</protein>
<accession>A0A2C6L5G3</accession>
<evidence type="ECO:0000256" key="9">
    <source>
        <dbReference type="SAM" id="MobiDB-lite"/>
    </source>
</evidence>
<feature type="transmembrane region" description="Helical" evidence="10">
    <location>
        <begin position="678"/>
        <end position="699"/>
    </location>
</feature>
<feature type="region of interest" description="Disordered" evidence="9">
    <location>
        <begin position="313"/>
        <end position="350"/>
    </location>
</feature>
<feature type="region of interest" description="Disordered" evidence="9">
    <location>
        <begin position="172"/>
        <end position="281"/>
    </location>
</feature>
<feature type="compositionally biased region" description="Basic and acidic residues" evidence="9">
    <location>
        <begin position="618"/>
        <end position="651"/>
    </location>
</feature>
<evidence type="ECO:0000256" key="2">
    <source>
        <dbReference type="ARBA" id="ARBA00004651"/>
    </source>
</evidence>
<dbReference type="EMBL" id="MIGC01001534">
    <property type="protein sequence ID" value="PHJ22713.1"/>
    <property type="molecule type" value="Genomic_DNA"/>
</dbReference>
<dbReference type="PANTHER" id="PTHR28259:SF1">
    <property type="entry name" value="FLUORIDE EXPORT PROTEIN 1-RELATED"/>
    <property type="match status" value="1"/>
</dbReference>
<dbReference type="OrthoDB" id="409792at2759"/>
<comment type="function">
    <text evidence="1">Fluoride channel required for the rapid expulsion of cytoplasmic fluoride.</text>
</comment>